<gene>
    <name evidence="1" type="ORF">PACLA_8A049819</name>
</gene>
<dbReference type="Proteomes" id="UP001152795">
    <property type="component" value="Unassembled WGS sequence"/>
</dbReference>
<dbReference type="InterPro" id="IPR028002">
    <property type="entry name" value="Myb_DNA-bind_5"/>
</dbReference>
<dbReference type="GO" id="GO:0005634">
    <property type="term" value="C:nucleus"/>
    <property type="evidence" value="ECO:0007669"/>
    <property type="project" value="TreeGrafter"/>
</dbReference>
<name>A0A6S7J2Q4_PARCT</name>
<dbReference type="PANTHER" id="PTHR23098">
    <property type="entry name" value="AGAP001331-PA-RELATED"/>
    <property type="match status" value="1"/>
</dbReference>
<evidence type="ECO:0000313" key="2">
    <source>
        <dbReference type="Proteomes" id="UP001152795"/>
    </source>
</evidence>
<evidence type="ECO:0000313" key="1">
    <source>
        <dbReference type="EMBL" id="CAB4011722.1"/>
    </source>
</evidence>
<keyword evidence="2" id="KW-1185">Reference proteome</keyword>
<proteinExistence type="predicted"/>
<dbReference type="EMBL" id="CACRXK020007248">
    <property type="protein sequence ID" value="CAB4011722.1"/>
    <property type="molecule type" value="Genomic_DNA"/>
</dbReference>
<dbReference type="Pfam" id="PF13873">
    <property type="entry name" value="Myb_DNA-bind_5"/>
    <property type="match status" value="1"/>
</dbReference>
<accession>A0A6S7J2Q4</accession>
<protein>
    <submittedName>
        <fullName evidence="1">Uncharacterized protein</fullName>
    </submittedName>
</protein>
<reference evidence="1" key="1">
    <citation type="submission" date="2020-04" db="EMBL/GenBank/DDBJ databases">
        <authorList>
            <person name="Alioto T."/>
            <person name="Alioto T."/>
            <person name="Gomez Garrido J."/>
        </authorList>
    </citation>
    <scope>NUCLEOTIDE SEQUENCE</scope>
    <source>
        <strain evidence="1">A484AB</strain>
    </source>
</reference>
<dbReference type="AlphaFoldDB" id="A0A6S7J2Q4"/>
<dbReference type="PANTHER" id="PTHR23098:SF16">
    <property type="entry name" value="REGULATORY PROTEIN ZESTE"/>
    <property type="match status" value="1"/>
</dbReference>
<dbReference type="OrthoDB" id="5989496at2759"/>
<sequence>MKANVWKSITDKVNAIGVARRMTGEIKDKWRTMVSAAKKDYSRTKQQQKQTGGGSAPAPVKETSRRIIELFEDEPSFSSITGGIESGNDKQLITTVTDTTELINPDNLFNDSFLNQPSLRELIESEPSEGDDPPPMSPTIPISTIDIEFIALPPSMSAENKSSNQTLPTTRHIKKRKVTAQDLQRMQMEILELEREKISVELENAKLIKKKLKLEVKEAEEAAF</sequence>
<organism evidence="1 2">
    <name type="scientific">Paramuricea clavata</name>
    <name type="common">Red gorgonian</name>
    <name type="synonym">Violescent sea-whip</name>
    <dbReference type="NCBI Taxonomy" id="317549"/>
    <lineage>
        <taxon>Eukaryota</taxon>
        <taxon>Metazoa</taxon>
        <taxon>Cnidaria</taxon>
        <taxon>Anthozoa</taxon>
        <taxon>Octocorallia</taxon>
        <taxon>Malacalcyonacea</taxon>
        <taxon>Plexauridae</taxon>
        <taxon>Paramuricea</taxon>
    </lineage>
</organism>
<comment type="caution">
    <text evidence="1">The sequence shown here is derived from an EMBL/GenBank/DDBJ whole genome shotgun (WGS) entry which is preliminary data.</text>
</comment>